<dbReference type="AlphaFoldDB" id="A0A6N2UX06"/>
<sequence>MNENLIHNLKHVKECLVNKEMVGEDWEERQEVLVKLEDVVTYLNDATEESINFEE</sequence>
<reference evidence="1" key="1">
    <citation type="submission" date="2019-11" db="EMBL/GenBank/DDBJ databases">
        <authorList>
            <person name="Feng L."/>
        </authorList>
    </citation>
    <scope>NUCLEOTIDE SEQUENCE</scope>
    <source>
        <strain evidence="1">CnexileLFYP112</strain>
    </source>
</reference>
<evidence type="ECO:0000313" key="1">
    <source>
        <dbReference type="EMBL" id="VYT21272.1"/>
    </source>
</evidence>
<accession>A0A6N2UX06</accession>
<gene>
    <name evidence="1" type="ORF">CNLFYP112_02288</name>
</gene>
<name>A0A6N2UX06_9FIRM</name>
<dbReference type="EMBL" id="CACRTG010000021">
    <property type="protein sequence ID" value="VYT21272.1"/>
    <property type="molecule type" value="Genomic_DNA"/>
</dbReference>
<organism evidence="1">
    <name type="scientific">[Clostridium] nexile</name>
    <dbReference type="NCBI Taxonomy" id="29361"/>
    <lineage>
        <taxon>Bacteria</taxon>
        <taxon>Bacillati</taxon>
        <taxon>Bacillota</taxon>
        <taxon>Clostridia</taxon>
        <taxon>Lachnospirales</taxon>
        <taxon>Lachnospiraceae</taxon>
        <taxon>Tyzzerella</taxon>
    </lineage>
</organism>
<proteinExistence type="predicted"/>
<protein>
    <submittedName>
        <fullName evidence="1">Uncharacterized protein</fullName>
    </submittedName>
</protein>